<dbReference type="STRING" id="1440762.Y882_05100"/>
<organism evidence="2 3">
    <name type="scientific">Dyella japonica DSM 16301</name>
    <dbReference type="NCBI Taxonomy" id="1440762"/>
    <lineage>
        <taxon>Bacteria</taxon>
        <taxon>Pseudomonadati</taxon>
        <taxon>Pseudomonadota</taxon>
        <taxon>Gammaproteobacteria</taxon>
        <taxon>Lysobacterales</taxon>
        <taxon>Rhodanobacteraceae</taxon>
        <taxon>Dyella</taxon>
    </lineage>
</organism>
<accession>A0A0G9H557</accession>
<dbReference type="PROSITE" id="PS51186">
    <property type="entry name" value="GNAT"/>
    <property type="match status" value="1"/>
</dbReference>
<proteinExistence type="predicted"/>
<dbReference type="PATRIC" id="fig|1440762.4.peg.366"/>
<evidence type="ECO:0000259" key="1">
    <source>
        <dbReference type="PROSITE" id="PS51186"/>
    </source>
</evidence>
<dbReference type="SUPFAM" id="SSF55729">
    <property type="entry name" value="Acyl-CoA N-acyltransferases (Nat)"/>
    <property type="match status" value="1"/>
</dbReference>
<dbReference type="InterPro" id="IPR000182">
    <property type="entry name" value="GNAT_dom"/>
</dbReference>
<feature type="domain" description="N-acetyltransferase" evidence="1">
    <location>
        <begin position="7"/>
        <end position="177"/>
    </location>
</feature>
<dbReference type="PANTHER" id="PTHR43441:SF10">
    <property type="entry name" value="ACETYLTRANSFERASE"/>
    <property type="match status" value="1"/>
</dbReference>
<dbReference type="GO" id="GO:1990189">
    <property type="term" value="F:protein N-terminal-serine acetyltransferase activity"/>
    <property type="evidence" value="ECO:0007669"/>
    <property type="project" value="TreeGrafter"/>
</dbReference>
<sequence>MLEEGHLRLRPYRLSDLHALHAALHESIATIGRWQDWCTPAYSLDDARHWIAKTRLAWQGAGDECALVMADRATDELVGSISLNHWQPEYGMANLGYWVRQTRQEQGFATRAVRLLARHALQATDLRRLEIVVAVDNQASRSVAKKAGARFESIARQRLMLRGEPMDAAIYSLIANDLR</sequence>
<reference evidence="2 3" key="1">
    <citation type="journal article" date="2015" name="Antonie Van Leeuwenhoek">
        <title>A phylogenomic and molecular marker based taxonomic framework for the order Xanthomonadales: proposal to transfer the families Algiphilaceae and Solimonadaceae to the order Nevskiales ord. nov. and to create a new family within the order Xanthomonadales, the family Rhodanobacteraceae fam. nov., containing the genus Rhodanobacter and its closest relatives.</title>
        <authorList>
            <person name="Naushad S."/>
            <person name="Adeolu M."/>
            <person name="Wong S."/>
            <person name="Sohail M."/>
            <person name="Schellhorn H.E."/>
            <person name="Gupta R.S."/>
        </authorList>
    </citation>
    <scope>NUCLEOTIDE SEQUENCE [LARGE SCALE GENOMIC DNA]</scope>
    <source>
        <strain evidence="2 3">DSM 16301</strain>
    </source>
</reference>
<dbReference type="EMBL" id="JPLA01000013">
    <property type="protein sequence ID" value="KLD64970.1"/>
    <property type="molecule type" value="Genomic_DNA"/>
</dbReference>
<dbReference type="GO" id="GO:0008999">
    <property type="term" value="F:protein-N-terminal-alanine acetyltransferase activity"/>
    <property type="evidence" value="ECO:0007669"/>
    <property type="project" value="TreeGrafter"/>
</dbReference>
<dbReference type="Proteomes" id="UP000035481">
    <property type="component" value="Unassembled WGS sequence"/>
</dbReference>
<dbReference type="PANTHER" id="PTHR43441">
    <property type="entry name" value="RIBOSOMAL-PROTEIN-SERINE ACETYLTRANSFERASE"/>
    <property type="match status" value="1"/>
</dbReference>
<dbReference type="GO" id="GO:0005737">
    <property type="term" value="C:cytoplasm"/>
    <property type="evidence" value="ECO:0007669"/>
    <property type="project" value="TreeGrafter"/>
</dbReference>
<dbReference type="Gene3D" id="3.40.630.30">
    <property type="match status" value="1"/>
</dbReference>
<gene>
    <name evidence="2" type="ORF">Y882_05100</name>
</gene>
<protein>
    <recommendedName>
        <fullName evidence="1">N-acetyltransferase domain-containing protein</fullName>
    </recommendedName>
</protein>
<dbReference type="Pfam" id="PF13302">
    <property type="entry name" value="Acetyltransf_3"/>
    <property type="match status" value="1"/>
</dbReference>
<evidence type="ECO:0000313" key="3">
    <source>
        <dbReference type="Proteomes" id="UP000035481"/>
    </source>
</evidence>
<comment type="caution">
    <text evidence="2">The sequence shown here is derived from an EMBL/GenBank/DDBJ whole genome shotgun (WGS) entry which is preliminary data.</text>
</comment>
<evidence type="ECO:0000313" key="2">
    <source>
        <dbReference type="EMBL" id="KLD64970.1"/>
    </source>
</evidence>
<dbReference type="InterPro" id="IPR016181">
    <property type="entry name" value="Acyl_CoA_acyltransferase"/>
</dbReference>
<dbReference type="InterPro" id="IPR051908">
    <property type="entry name" value="Ribosomal_N-acetyltransferase"/>
</dbReference>
<name>A0A0G9H557_9GAMM</name>
<dbReference type="AlphaFoldDB" id="A0A0G9H557"/>